<feature type="domain" description="Helix-turn-helix" evidence="3">
    <location>
        <begin position="117"/>
        <end position="177"/>
    </location>
</feature>
<proteinExistence type="predicted"/>
<name>A0A8S2YT51_9BILA</name>
<dbReference type="EMBL" id="CAJOBI010100167">
    <property type="protein sequence ID" value="CAF4583884.1"/>
    <property type="molecule type" value="Genomic_DNA"/>
</dbReference>
<dbReference type="Proteomes" id="UP000676336">
    <property type="component" value="Unassembled WGS sequence"/>
</dbReference>
<evidence type="ECO:0000256" key="2">
    <source>
        <dbReference type="SAM" id="Phobius"/>
    </source>
</evidence>
<protein>
    <recommendedName>
        <fullName evidence="3">Helix-turn-helix domain-containing protein</fullName>
    </recommendedName>
</protein>
<dbReference type="AlphaFoldDB" id="A0A8S2YT51"/>
<feature type="compositionally biased region" description="Low complexity" evidence="1">
    <location>
        <begin position="330"/>
        <end position="343"/>
    </location>
</feature>
<sequence length="343" mass="40549">VFVYGKKIYQQVLGGAMGSSFTLTLANIFMWKWQKELVRRQDMTCEYYGRYIDDVFMTWNKSENALKQTLENANTWHPNIKLEYKIGKSLPFLDILLSNINGTLSTSVYHKPAAEPYVVPFISDHPRHVFENIVQTSLRRAIKYSSTFQSFNDERRYIKSTFLYNGYPSSFIDKTFRKFFSGYISSQSFLPFLDNESQFSQMRIVLSGQPSRQQSQVEMRIATLTNDNDHLVEDLDKKEKFIIQENKKTNKLQNKLIIHYTHEKRFKTRKRDLHRIFQETFANTPIIETKLIVGNRNQKSTMKELIRKRPRHAILKNKVKANKNRKKSNHQLNPQNQQNNDRA</sequence>
<comment type="caution">
    <text evidence="4">The sequence shown here is derived from an EMBL/GenBank/DDBJ whole genome shotgun (WGS) entry which is preliminary data.</text>
</comment>
<accession>A0A8S2YT51</accession>
<evidence type="ECO:0000313" key="4">
    <source>
        <dbReference type="EMBL" id="CAF4583884.1"/>
    </source>
</evidence>
<dbReference type="InterPro" id="IPR058912">
    <property type="entry name" value="HTH_animal"/>
</dbReference>
<evidence type="ECO:0000313" key="5">
    <source>
        <dbReference type="Proteomes" id="UP000676336"/>
    </source>
</evidence>
<reference evidence="4" key="1">
    <citation type="submission" date="2021-02" db="EMBL/GenBank/DDBJ databases">
        <authorList>
            <person name="Nowell W R."/>
        </authorList>
    </citation>
    <scope>NUCLEOTIDE SEQUENCE</scope>
</reference>
<feature type="region of interest" description="Disordered" evidence="1">
    <location>
        <begin position="319"/>
        <end position="343"/>
    </location>
</feature>
<feature type="compositionally biased region" description="Basic residues" evidence="1">
    <location>
        <begin position="319"/>
        <end position="329"/>
    </location>
</feature>
<keyword evidence="2" id="KW-1133">Transmembrane helix</keyword>
<evidence type="ECO:0000256" key="1">
    <source>
        <dbReference type="SAM" id="MobiDB-lite"/>
    </source>
</evidence>
<dbReference type="PANTHER" id="PTHR21301">
    <property type="entry name" value="REVERSE TRANSCRIPTASE"/>
    <property type="match status" value="1"/>
</dbReference>
<evidence type="ECO:0000259" key="3">
    <source>
        <dbReference type="Pfam" id="PF26215"/>
    </source>
</evidence>
<gene>
    <name evidence="4" type="ORF">SMN809_LOCUS38390</name>
</gene>
<dbReference type="Pfam" id="PF26215">
    <property type="entry name" value="HTH_animal"/>
    <property type="match status" value="1"/>
</dbReference>
<keyword evidence="2" id="KW-0812">Transmembrane</keyword>
<dbReference type="PANTHER" id="PTHR21301:SF10">
    <property type="entry name" value="REVERSE TRANSCRIPTASE DOMAIN-CONTAINING PROTEIN"/>
    <property type="match status" value="1"/>
</dbReference>
<keyword evidence="2" id="KW-0472">Membrane</keyword>
<feature type="transmembrane region" description="Helical" evidence="2">
    <location>
        <begin position="12"/>
        <end position="31"/>
    </location>
</feature>
<feature type="non-terminal residue" evidence="4">
    <location>
        <position position="1"/>
    </location>
</feature>
<organism evidence="4 5">
    <name type="scientific">Rotaria magnacalcarata</name>
    <dbReference type="NCBI Taxonomy" id="392030"/>
    <lineage>
        <taxon>Eukaryota</taxon>
        <taxon>Metazoa</taxon>
        <taxon>Spiralia</taxon>
        <taxon>Gnathifera</taxon>
        <taxon>Rotifera</taxon>
        <taxon>Eurotatoria</taxon>
        <taxon>Bdelloidea</taxon>
        <taxon>Philodinida</taxon>
        <taxon>Philodinidae</taxon>
        <taxon>Rotaria</taxon>
    </lineage>
</organism>